<dbReference type="AlphaFoldDB" id="A0AAP0JGV4"/>
<dbReference type="EMBL" id="JBBNAG010000005">
    <property type="protein sequence ID" value="KAK9132903.1"/>
    <property type="molecule type" value="Genomic_DNA"/>
</dbReference>
<gene>
    <name evidence="2" type="ORF">Scep_012431</name>
</gene>
<dbReference type="Proteomes" id="UP001419268">
    <property type="component" value="Unassembled WGS sequence"/>
</dbReference>
<evidence type="ECO:0000256" key="1">
    <source>
        <dbReference type="SAM" id="MobiDB-lite"/>
    </source>
</evidence>
<protein>
    <submittedName>
        <fullName evidence="2">Uncharacterized protein</fullName>
    </submittedName>
</protein>
<evidence type="ECO:0000313" key="2">
    <source>
        <dbReference type="EMBL" id="KAK9132903.1"/>
    </source>
</evidence>
<feature type="compositionally biased region" description="Gly residues" evidence="1">
    <location>
        <begin position="118"/>
        <end position="129"/>
    </location>
</feature>
<feature type="compositionally biased region" description="Basic and acidic residues" evidence="1">
    <location>
        <begin position="140"/>
        <end position="153"/>
    </location>
</feature>
<name>A0AAP0JGV4_9MAGN</name>
<feature type="region of interest" description="Disordered" evidence="1">
    <location>
        <begin position="116"/>
        <end position="153"/>
    </location>
</feature>
<comment type="caution">
    <text evidence="2">The sequence shown here is derived from an EMBL/GenBank/DDBJ whole genome shotgun (WGS) entry which is preliminary data.</text>
</comment>
<organism evidence="2 3">
    <name type="scientific">Stephania cephalantha</name>
    <dbReference type="NCBI Taxonomy" id="152367"/>
    <lineage>
        <taxon>Eukaryota</taxon>
        <taxon>Viridiplantae</taxon>
        <taxon>Streptophyta</taxon>
        <taxon>Embryophyta</taxon>
        <taxon>Tracheophyta</taxon>
        <taxon>Spermatophyta</taxon>
        <taxon>Magnoliopsida</taxon>
        <taxon>Ranunculales</taxon>
        <taxon>Menispermaceae</taxon>
        <taxon>Menispermoideae</taxon>
        <taxon>Cissampelideae</taxon>
        <taxon>Stephania</taxon>
    </lineage>
</organism>
<feature type="compositionally biased region" description="Basic and acidic residues" evidence="1">
    <location>
        <begin position="18"/>
        <end position="28"/>
    </location>
</feature>
<keyword evidence="3" id="KW-1185">Reference proteome</keyword>
<sequence length="184" mass="20543">MRTQDGSSYGLRSARGAHGTDDEQKRQPNEMTDNMSATYERGMIEIMDTIRGHRALAVPTQMPPPTTTIGSSTVATTSCQSRFKIHSIDNYLCCYAVVGLVTGVRLRWRRDRWEEAVRGGGGRSSGGVDGWPSGKRRQLVRGDGDRRWREQTGEGKCLGVSGEMLRSEDGRLRDQAKQKVFPFF</sequence>
<accession>A0AAP0JGV4</accession>
<feature type="region of interest" description="Disordered" evidence="1">
    <location>
        <begin position="1"/>
        <end position="34"/>
    </location>
</feature>
<reference evidence="2 3" key="1">
    <citation type="submission" date="2024-01" db="EMBL/GenBank/DDBJ databases">
        <title>Genome assemblies of Stephania.</title>
        <authorList>
            <person name="Yang L."/>
        </authorList>
    </citation>
    <scope>NUCLEOTIDE SEQUENCE [LARGE SCALE GENOMIC DNA]</scope>
    <source>
        <strain evidence="2">JXDWG</strain>
        <tissue evidence="2">Leaf</tissue>
    </source>
</reference>
<evidence type="ECO:0000313" key="3">
    <source>
        <dbReference type="Proteomes" id="UP001419268"/>
    </source>
</evidence>
<proteinExistence type="predicted"/>